<reference evidence="2" key="1">
    <citation type="submission" date="2019-10" db="EMBL/GenBank/DDBJ databases">
        <authorList>
            <consortium name="DOE Joint Genome Institute"/>
            <person name="Kuo A."/>
            <person name="Miyauchi S."/>
            <person name="Kiss E."/>
            <person name="Drula E."/>
            <person name="Kohler A."/>
            <person name="Sanchez-Garcia M."/>
            <person name="Andreopoulos B."/>
            <person name="Barry K.W."/>
            <person name="Bonito G."/>
            <person name="Buee M."/>
            <person name="Carver A."/>
            <person name="Chen C."/>
            <person name="Cichocki N."/>
            <person name="Clum A."/>
            <person name="Culley D."/>
            <person name="Crous P.W."/>
            <person name="Fauchery L."/>
            <person name="Girlanda M."/>
            <person name="Hayes R."/>
            <person name="Keri Z."/>
            <person name="LaButti K."/>
            <person name="Lipzen A."/>
            <person name="Lombard V."/>
            <person name="Magnuson J."/>
            <person name="Maillard F."/>
            <person name="Morin E."/>
            <person name="Murat C."/>
            <person name="Nolan M."/>
            <person name="Ohm R."/>
            <person name="Pangilinan J."/>
            <person name="Pereira M."/>
            <person name="Perotto S."/>
            <person name="Peter M."/>
            <person name="Riley R."/>
            <person name="Sitrit Y."/>
            <person name="Stielow B."/>
            <person name="Szollosi G."/>
            <person name="Zifcakova L."/>
            <person name="Stursova M."/>
            <person name="Spatafora J.W."/>
            <person name="Tedersoo L."/>
            <person name="Vaario L.-M."/>
            <person name="Yamada A."/>
            <person name="Yan M."/>
            <person name="Wang P."/>
            <person name="Xu J."/>
            <person name="Bruns T."/>
            <person name="Baldrian P."/>
            <person name="Vilgalys R."/>
            <person name="Henrissat B."/>
            <person name="Grigoriev I.V."/>
            <person name="Hibbett D."/>
            <person name="Nagy L.G."/>
            <person name="Martin F.M."/>
        </authorList>
    </citation>
    <scope>NUCLEOTIDE SEQUENCE</scope>
    <source>
        <strain evidence="2">BED1</strain>
    </source>
</reference>
<evidence type="ECO:0000313" key="3">
    <source>
        <dbReference type="Proteomes" id="UP001194468"/>
    </source>
</evidence>
<organism evidence="2 3">
    <name type="scientific">Boletus edulis BED1</name>
    <dbReference type="NCBI Taxonomy" id="1328754"/>
    <lineage>
        <taxon>Eukaryota</taxon>
        <taxon>Fungi</taxon>
        <taxon>Dikarya</taxon>
        <taxon>Basidiomycota</taxon>
        <taxon>Agaricomycotina</taxon>
        <taxon>Agaricomycetes</taxon>
        <taxon>Agaricomycetidae</taxon>
        <taxon>Boletales</taxon>
        <taxon>Boletineae</taxon>
        <taxon>Boletaceae</taxon>
        <taxon>Boletoideae</taxon>
        <taxon>Boletus</taxon>
    </lineage>
</organism>
<dbReference type="EMBL" id="WHUW01000009">
    <property type="protein sequence ID" value="KAF8442284.1"/>
    <property type="molecule type" value="Genomic_DNA"/>
</dbReference>
<proteinExistence type="predicted"/>
<protein>
    <submittedName>
        <fullName evidence="2">Uncharacterized protein</fullName>
    </submittedName>
</protein>
<evidence type="ECO:0000256" key="1">
    <source>
        <dbReference type="SAM" id="MobiDB-lite"/>
    </source>
</evidence>
<gene>
    <name evidence="2" type="ORF">L210DRAFT_496350</name>
</gene>
<comment type="caution">
    <text evidence="2">The sequence shown here is derived from an EMBL/GenBank/DDBJ whole genome shotgun (WGS) entry which is preliminary data.</text>
</comment>
<evidence type="ECO:0000313" key="2">
    <source>
        <dbReference type="EMBL" id="KAF8442284.1"/>
    </source>
</evidence>
<reference evidence="2" key="2">
    <citation type="journal article" date="2020" name="Nat. Commun.">
        <title>Large-scale genome sequencing of mycorrhizal fungi provides insights into the early evolution of symbiotic traits.</title>
        <authorList>
            <person name="Miyauchi S."/>
            <person name="Kiss E."/>
            <person name="Kuo A."/>
            <person name="Drula E."/>
            <person name="Kohler A."/>
            <person name="Sanchez-Garcia M."/>
            <person name="Morin E."/>
            <person name="Andreopoulos B."/>
            <person name="Barry K.W."/>
            <person name="Bonito G."/>
            <person name="Buee M."/>
            <person name="Carver A."/>
            <person name="Chen C."/>
            <person name="Cichocki N."/>
            <person name="Clum A."/>
            <person name="Culley D."/>
            <person name="Crous P.W."/>
            <person name="Fauchery L."/>
            <person name="Girlanda M."/>
            <person name="Hayes R.D."/>
            <person name="Keri Z."/>
            <person name="LaButti K."/>
            <person name="Lipzen A."/>
            <person name="Lombard V."/>
            <person name="Magnuson J."/>
            <person name="Maillard F."/>
            <person name="Murat C."/>
            <person name="Nolan M."/>
            <person name="Ohm R.A."/>
            <person name="Pangilinan J."/>
            <person name="Pereira M.F."/>
            <person name="Perotto S."/>
            <person name="Peter M."/>
            <person name="Pfister S."/>
            <person name="Riley R."/>
            <person name="Sitrit Y."/>
            <person name="Stielow J.B."/>
            <person name="Szollosi G."/>
            <person name="Zifcakova L."/>
            <person name="Stursova M."/>
            <person name="Spatafora J.W."/>
            <person name="Tedersoo L."/>
            <person name="Vaario L.M."/>
            <person name="Yamada A."/>
            <person name="Yan M."/>
            <person name="Wang P."/>
            <person name="Xu J."/>
            <person name="Bruns T."/>
            <person name="Baldrian P."/>
            <person name="Vilgalys R."/>
            <person name="Dunand C."/>
            <person name="Henrissat B."/>
            <person name="Grigoriev I.V."/>
            <person name="Hibbett D."/>
            <person name="Nagy L.G."/>
            <person name="Martin F.M."/>
        </authorList>
    </citation>
    <scope>NUCLEOTIDE SEQUENCE</scope>
    <source>
        <strain evidence="2">BED1</strain>
    </source>
</reference>
<name>A0AAD4GG48_BOLED</name>
<dbReference type="Proteomes" id="UP001194468">
    <property type="component" value="Unassembled WGS sequence"/>
</dbReference>
<feature type="region of interest" description="Disordered" evidence="1">
    <location>
        <begin position="110"/>
        <end position="151"/>
    </location>
</feature>
<sequence>MESLIIMSWNHTRYHCATACPQTDVSASCWNMSQKKKQTARKTTGTHLLLSSALSPAPPPTPARRQSKKRVQHRPPTKSPLKSILKRPSAAVAPLPALLVPTAPSFASSHIDIDIPDDPEPVSLHSDAPPSANGTLTDPAPGPGPGAGAGAGPLIAWRRPALHVLDPANDWCAPLSPPSRNPSLSVCASRRGWRATSACTRMRWRALSNATVGRSSPWPRPLSCLTMRCGGVYR</sequence>
<feature type="compositionally biased region" description="Basic residues" evidence="1">
    <location>
        <begin position="65"/>
        <end position="76"/>
    </location>
</feature>
<keyword evidence="3" id="KW-1185">Reference proteome</keyword>
<dbReference type="AlphaFoldDB" id="A0AAD4GG48"/>
<accession>A0AAD4GG48</accession>
<feature type="region of interest" description="Disordered" evidence="1">
    <location>
        <begin position="50"/>
        <end position="87"/>
    </location>
</feature>